<dbReference type="Gene3D" id="1.10.10.10">
    <property type="entry name" value="Winged helix-like DNA-binding domain superfamily/Winged helix DNA-binding domain"/>
    <property type="match status" value="1"/>
</dbReference>
<dbReference type="FunFam" id="1.10.10.10:FF:000131">
    <property type="entry name" value="la-related protein 1B isoform X2"/>
    <property type="match status" value="1"/>
</dbReference>
<proteinExistence type="predicted"/>
<dbReference type="SUPFAM" id="SSF46785">
    <property type="entry name" value="Winged helix' DNA-binding domain"/>
    <property type="match status" value="1"/>
</dbReference>
<dbReference type="InterPro" id="IPR036390">
    <property type="entry name" value="WH_DNA-bd_sf"/>
</dbReference>
<comment type="caution">
    <text evidence="5">The sequence shown here is derived from an EMBL/GenBank/DDBJ whole genome shotgun (WGS) entry which is preliminary data.</text>
</comment>
<evidence type="ECO:0000256" key="3">
    <source>
        <dbReference type="SAM" id="MobiDB-lite"/>
    </source>
</evidence>
<dbReference type="Pfam" id="PF05383">
    <property type="entry name" value="La"/>
    <property type="match status" value="1"/>
</dbReference>
<accession>A0A2G9GBB3</accession>
<evidence type="ECO:0000256" key="1">
    <source>
        <dbReference type="ARBA" id="ARBA00022884"/>
    </source>
</evidence>
<dbReference type="InterPro" id="IPR036388">
    <property type="entry name" value="WH-like_DNA-bd_sf"/>
</dbReference>
<dbReference type="STRING" id="429701.A0A2G9GBB3"/>
<feature type="domain" description="HTH La-type RNA-binding" evidence="4">
    <location>
        <begin position="239"/>
        <end position="328"/>
    </location>
</feature>
<feature type="region of interest" description="Disordered" evidence="3">
    <location>
        <begin position="111"/>
        <end position="167"/>
    </location>
</feature>
<dbReference type="AlphaFoldDB" id="A0A2G9GBB3"/>
<dbReference type="OrthoDB" id="340227at2759"/>
<sequence>MGGAISWPPLSQSTRPLPRSSPDSSKPFPDGSASSSQASVISRPPQRQANTNNSHSNSTSSNTTRPRSRNRGGGSGPSHNTFNRPSPPGPPQFPVLEAPYGMVPPMLDVIGRRPVRGAGGSQSHVGNDHSSQRNNTSRRAYFGPRPRGDAPFHNNHGGRRNQDRRDVHLPPQYMPPPIGYMPTPLPPGAAPFMAPPVFPGQIGFDMAAPYVYLPTMLPESFRTMPVVPPPPPPPMLFPPANGSTLANMIVNQIEYYFSDDNLVKDDFLRSKMDDHGWVPISLIASFRRVQQLTKDITVILESLRYSTTVEMQGDKVRRRNKWNKWLLSSSRLNNHPVPQTPQDVLATSLQRVSLDDSMTNANGNTDTKGNQTDMATGMPLSEESTGQQRLVNGEDTSEETH</sequence>
<dbReference type="PANTHER" id="PTHR22792">
    <property type="entry name" value="LUPUS LA PROTEIN-RELATED"/>
    <property type="match status" value="1"/>
</dbReference>
<dbReference type="SMART" id="SM00715">
    <property type="entry name" value="LA"/>
    <property type="match status" value="1"/>
</dbReference>
<dbReference type="Proteomes" id="UP000231279">
    <property type="component" value="Unassembled WGS sequence"/>
</dbReference>
<dbReference type="InterPro" id="IPR045180">
    <property type="entry name" value="La_dom_prot"/>
</dbReference>
<gene>
    <name evidence="5" type="ORF">CDL12_24919</name>
</gene>
<name>A0A2G9GBB3_9LAMI</name>
<evidence type="ECO:0000313" key="5">
    <source>
        <dbReference type="EMBL" id="PIN02566.1"/>
    </source>
</evidence>
<dbReference type="GO" id="GO:0003723">
    <property type="term" value="F:RNA binding"/>
    <property type="evidence" value="ECO:0007669"/>
    <property type="project" value="UniProtKB-UniRule"/>
</dbReference>
<feature type="region of interest" description="Disordered" evidence="3">
    <location>
        <begin position="356"/>
        <end position="401"/>
    </location>
</feature>
<feature type="region of interest" description="Disordered" evidence="3">
    <location>
        <begin position="1"/>
        <end position="99"/>
    </location>
</feature>
<feature type="compositionally biased region" description="Low complexity" evidence="3">
    <location>
        <begin position="50"/>
        <end position="65"/>
    </location>
</feature>
<feature type="compositionally biased region" description="Polar residues" evidence="3">
    <location>
        <begin position="356"/>
        <end position="374"/>
    </location>
</feature>
<dbReference type="CDD" id="cd07323">
    <property type="entry name" value="LAM"/>
    <property type="match status" value="1"/>
</dbReference>
<evidence type="ECO:0000313" key="6">
    <source>
        <dbReference type="Proteomes" id="UP000231279"/>
    </source>
</evidence>
<dbReference type="InterPro" id="IPR006630">
    <property type="entry name" value="La_HTH"/>
</dbReference>
<dbReference type="EMBL" id="NKXS01005864">
    <property type="protein sequence ID" value="PIN02566.1"/>
    <property type="molecule type" value="Genomic_DNA"/>
</dbReference>
<keyword evidence="6" id="KW-1185">Reference proteome</keyword>
<keyword evidence="1 2" id="KW-0694">RNA-binding</keyword>
<dbReference type="PANTHER" id="PTHR22792:SF155">
    <property type="entry name" value="LA-RELATED PROTEIN 1C-LIKE"/>
    <property type="match status" value="1"/>
</dbReference>
<feature type="compositionally biased region" description="Low complexity" evidence="3">
    <location>
        <begin position="32"/>
        <end position="42"/>
    </location>
</feature>
<reference evidence="6" key="1">
    <citation type="journal article" date="2018" name="Gigascience">
        <title>Genome assembly of the Pink Ipe (Handroanthus impetiginosus, Bignoniaceae), a highly valued, ecologically keystone Neotropical timber forest tree.</title>
        <authorList>
            <person name="Silva-Junior O.B."/>
            <person name="Grattapaglia D."/>
            <person name="Novaes E."/>
            <person name="Collevatti R.G."/>
        </authorList>
    </citation>
    <scope>NUCLEOTIDE SEQUENCE [LARGE SCALE GENOMIC DNA]</scope>
    <source>
        <strain evidence="6">cv. UFG-1</strain>
    </source>
</reference>
<evidence type="ECO:0000256" key="2">
    <source>
        <dbReference type="PROSITE-ProRule" id="PRU00332"/>
    </source>
</evidence>
<dbReference type="PROSITE" id="PS50961">
    <property type="entry name" value="HTH_LA"/>
    <property type="match status" value="1"/>
</dbReference>
<protein>
    <recommendedName>
        <fullName evidence="4">HTH La-type RNA-binding domain-containing protein</fullName>
    </recommendedName>
</protein>
<organism evidence="5 6">
    <name type="scientific">Handroanthus impetiginosus</name>
    <dbReference type="NCBI Taxonomy" id="429701"/>
    <lineage>
        <taxon>Eukaryota</taxon>
        <taxon>Viridiplantae</taxon>
        <taxon>Streptophyta</taxon>
        <taxon>Embryophyta</taxon>
        <taxon>Tracheophyta</taxon>
        <taxon>Spermatophyta</taxon>
        <taxon>Magnoliopsida</taxon>
        <taxon>eudicotyledons</taxon>
        <taxon>Gunneridae</taxon>
        <taxon>Pentapetalae</taxon>
        <taxon>asterids</taxon>
        <taxon>lamiids</taxon>
        <taxon>Lamiales</taxon>
        <taxon>Bignoniaceae</taxon>
        <taxon>Crescentiina</taxon>
        <taxon>Tabebuia alliance</taxon>
        <taxon>Handroanthus</taxon>
    </lineage>
</organism>
<evidence type="ECO:0000259" key="4">
    <source>
        <dbReference type="PROSITE" id="PS50961"/>
    </source>
</evidence>